<gene>
    <name evidence="1" type="ORF">C4N26_11920</name>
</gene>
<dbReference type="OrthoDB" id="9802323at2"/>
<comment type="caution">
    <text evidence="1">The sequence shown here is derived from an EMBL/GenBank/DDBJ whole genome shotgun (WGS) entry which is preliminary data.</text>
</comment>
<evidence type="ECO:0000313" key="2">
    <source>
        <dbReference type="Proteomes" id="UP000251144"/>
    </source>
</evidence>
<dbReference type="AlphaFoldDB" id="A0A329TVQ3"/>
<dbReference type="RefSeq" id="WP_158401524.1">
    <property type="nucleotide sequence ID" value="NZ_PRLB01000013.1"/>
</dbReference>
<sequence>MTFSIADFFNRLTSSDTHSSVLPEDSLLKKNLLCVDSNAKRLHLVIPESFFNEYPGLEPNKTVESVLLTTHYKNTGGKGLRLDIAEKLSFESNKHYLSEGYSIIATLFSDTDRKNFTLGIFPDIKKSIDSFSSASRHDAYAFYRYLQYLSAYHYAEELLYWILLFCFFQEDIIRLYKAEFTLHPLSTTQYHHINNFLAATMRDRIFQFETSQCLEINDSLFWQLRDNLIASAKGHLYIAGPTLMDAFSMSSDHSIVNTLSKLLQSPSPLTDVSVFLIDPILFDKYECCNALRNTVNSTISTLEDHLYALFENAHVNLHIYFLPLLQIDHAVITDEFMAFRSTKLWTQDRGYKGGFFLYLSDIYTEKGLQAQSEYHAHKAYLDTVIQNCTKIYPASDINEKALSERDARGQHMHWRQRLRIRGCKHIFLYKLYENQLQNYVSSTWGGPELSGMFTSSSTILKYESLFDAQNLLNDHTQSVLLPYIKETNKLFNEAIRKHDSTGYSRIFPSLDLGYPNNIQRLAGGFATGMLITWKCGIDMVPIDATVNVCTSSVFKLSQFDPSLIQNSEKLYERLESYMRIASDEKGYSFSFTSGNHFLIIAKEENADNYYLVLHSSANELKNSYMGLYPVEGNWYSDRYKIQPGENGRYFRYLKDADASNFIAMAHNFERYNEQIHRWLALQINNQREFSSAESIIKHHYYMPTDSSIAIGSFAEPSGTIVPIFSRYKKPIYLFQIGDDNWKVNLGEKKGNVCVIPHGWGQKIDTVDSILIKGKNLVFTMNDGTLWEKEITSRNRIDCIDKEVRDFHDGNEFLKIGSRMVRGSIVKRLIPVFEYSKNTIRGKIS</sequence>
<dbReference type="Proteomes" id="UP000251144">
    <property type="component" value="Unassembled WGS sequence"/>
</dbReference>
<dbReference type="EMBL" id="PRLB01000013">
    <property type="protein sequence ID" value="RAW53264.1"/>
    <property type="molecule type" value="Genomic_DNA"/>
</dbReference>
<protein>
    <submittedName>
        <fullName evidence="1">Uncharacterized protein</fullName>
    </submittedName>
</protein>
<reference evidence="1 2" key="1">
    <citation type="submission" date="2018-02" db="EMBL/GenBank/DDBJ databases">
        <title>Complete genome sequencing of Faecalibacterium prausnitzii strains isolated from the human gut.</title>
        <authorList>
            <person name="Fitzgerald B.C."/>
            <person name="Shkoporov A.N."/>
            <person name="Ross P.R."/>
            <person name="Hill C."/>
        </authorList>
    </citation>
    <scope>NUCLEOTIDE SEQUENCE [LARGE SCALE GENOMIC DNA]</scope>
    <source>
        <strain evidence="1 2">APC942/32-1</strain>
    </source>
</reference>
<name>A0A329TVQ3_9FIRM</name>
<proteinExistence type="predicted"/>
<organism evidence="1 2">
    <name type="scientific">Faecalibacterium prausnitzii</name>
    <dbReference type="NCBI Taxonomy" id="853"/>
    <lineage>
        <taxon>Bacteria</taxon>
        <taxon>Bacillati</taxon>
        <taxon>Bacillota</taxon>
        <taxon>Clostridia</taxon>
        <taxon>Eubacteriales</taxon>
        <taxon>Oscillospiraceae</taxon>
        <taxon>Faecalibacterium</taxon>
    </lineage>
</organism>
<accession>A0A329TVQ3</accession>
<evidence type="ECO:0000313" key="1">
    <source>
        <dbReference type="EMBL" id="RAW53264.1"/>
    </source>
</evidence>